<evidence type="ECO:0000313" key="8">
    <source>
        <dbReference type="EMBL" id="KAF9506301.1"/>
    </source>
</evidence>
<gene>
    <name evidence="8" type="ORF">BS47DRAFT_1489429</name>
</gene>
<dbReference type="SUPFAM" id="SSF49785">
    <property type="entry name" value="Galactose-binding domain-like"/>
    <property type="match status" value="1"/>
</dbReference>
<dbReference type="InterPro" id="IPR008979">
    <property type="entry name" value="Galactose-bd-like_sf"/>
</dbReference>
<dbReference type="GO" id="GO:0012505">
    <property type="term" value="C:endomembrane system"/>
    <property type="evidence" value="ECO:0007669"/>
    <property type="project" value="UniProtKB-SubCell"/>
</dbReference>
<reference evidence="8" key="1">
    <citation type="journal article" date="2020" name="Nat. Commun.">
        <title>Large-scale genome sequencing of mycorrhizal fungi provides insights into the early evolution of symbiotic traits.</title>
        <authorList>
            <person name="Miyauchi S."/>
            <person name="Kiss E."/>
            <person name="Kuo A."/>
            <person name="Drula E."/>
            <person name="Kohler A."/>
            <person name="Sanchez-Garcia M."/>
            <person name="Morin E."/>
            <person name="Andreopoulos B."/>
            <person name="Barry K.W."/>
            <person name="Bonito G."/>
            <person name="Buee M."/>
            <person name="Carver A."/>
            <person name="Chen C."/>
            <person name="Cichocki N."/>
            <person name="Clum A."/>
            <person name="Culley D."/>
            <person name="Crous P.W."/>
            <person name="Fauchery L."/>
            <person name="Girlanda M."/>
            <person name="Hayes R.D."/>
            <person name="Keri Z."/>
            <person name="LaButti K."/>
            <person name="Lipzen A."/>
            <person name="Lombard V."/>
            <person name="Magnuson J."/>
            <person name="Maillard F."/>
            <person name="Murat C."/>
            <person name="Nolan M."/>
            <person name="Ohm R.A."/>
            <person name="Pangilinan J."/>
            <person name="Pereira M.F."/>
            <person name="Perotto S."/>
            <person name="Peter M."/>
            <person name="Pfister S."/>
            <person name="Riley R."/>
            <person name="Sitrit Y."/>
            <person name="Stielow J.B."/>
            <person name="Szollosi G."/>
            <person name="Zifcakova L."/>
            <person name="Stursova M."/>
            <person name="Spatafora J.W."/>
            <person name="Tedersoo L."/>
            <person name="Vaario L.M."/>
            <person name="Yamada A."/>
            <person name="Yan M."/>
            <person name="Wang P."/>
            <person name="Xu J."/>
            <person name="Bruns T."/>
            <person name="Baldrian P."/>
            <person name="Vilgalys R."/>
            <person name="Dunand C."/>
            <person name="Henrissat B."/>
            <person name="Grigoriev I.V."/>
            <person name="Hibbett D."/>
            <person name="Nagy L.G."/>
            <person name="Martin F.M."/>
        </authorList>
    </citation>
    <scope>NUCLEOTIDE SEQUENCE</scope>
    <source>
        <strain evidence="8">UP504</strain>
    </source>
</reference>
<feature type="domain" description="SUN" evidence="7">
    <location>
        <begin position="101"/>
        <end position="274"/>
    </location>
</feature>
<feature type="compositionally biased region" description="Polar residues" evidence="5">
    <location>
        <begin position="413"/>
        <end position="425"/>
    </location>
</feature>
<dbReference type="PANTHER" id="PTHR12953">
    <property type="entry name" value="MEMBRANE PROTEIN CH1 RELATED"/>
    <property type="match status" value="1"/>
</dbReference>
<evidence type="ECO:0000259" key="7">
    <source>
        <dbReference type="PROSITE" id="PS51469"/>
    </source>
</evidence>
<dbReference type="InterPro" id="IPR045120">
    <property type="entry name" value="Suco/Slp1-like"/>
</dbReference>
<evidence type="ECO:0000256" key="4">
    <source>
        <dbReference type="ARBA" id="ARBA00023136"/>
    </source>
</evidence>
<keyword evidence="6" id="KW-0732">Signal</keyword>
<protein>
    <recommendedName>
        <fullName evidence="7">SUN domain-containing protein</fullName>
    </recommendedName>
</protein>
<dbReference type="InterPro" id="IPR012919">
    <property type="entry name" value="SUN_dom"/>
</dbReference>
<keyword evidence="3" id="KW-1133">Transmembrane helix</keyword>
<keyword evidence="2" id="KW-0812">Transmembrane</keyword>
<dbReference type="Proteomes" id="UP000886523">
    <property type="component" value="Unassembled WGS sequence"/>
</dbReference>
<evidence type="ECO:0000313" key="9">
    <source>
        <dbReference type="Proteomes" id="UP000886523"/>
    </source>
</evidence>
<feature type="region of interest" description="Disordered" evidence="5">
    <location>
        <begin position="893"/>
        <end position="960"/>
    </location>
</feature>
<feature type="region of interest" description="Disordered" evidence="5">
    <location>
        <begin position="390"/>
        <end position="425"/>
    </location>
</feature>
<evidence type="ECO:0000256" key="6">
    <source>
        <dbReference type="SAM" id="SignalP"/>
    </source>
</evidence>
<sequence>MAPHYFSVLDWRVTLAVIGLAALSVAQQPVLGPPGICTVAVKERFRAFQAVLGPTCSATTQSTQYLDEFLPFEQWKSLKLSQTPVTMYQSLGAPMETGVLRGSSYISASHPILSPSPSDTAYMPSLRVPLTDRFNYASQDCSARVPLAHKASKSPAAILSSKRDKYMLSPCSAPDKFVVVELCDDIQIDTIQLANFEFFSGVFKDFTVSVAQTYDAEQWNVVGTYRAKNVRGVQSFHPAQDARFYRYVRIDFLSHYGQEYYCPVSLLRVYGLTQMEEYKWDEWQAIWHNEHDTAHAPLALDAVEYLSQGDHHDVIPPAPLHPEGIVVSQEPIIASGLPPTIDTVLESSTTSELTFASVLTDTEIQEIVNSIMFDDIDLLDALSTLATAHSTGSPLSEHVSSPRTSPDGPVRMPTSTDPSELHSSTAFAESPLPSPAFLYDTSFIPAVASHTRNQATDAENILEDPGVSVTPMSSIDDAPMSCLTPSPSMISKPAIVHGPTPSRHTTSSWTSGPGESIYRAIMNRLGALESNSSLSVRYVEDQTRSIRVSLNRLEENIGRLEGISNHQRQALRKTLTELQRHKHEMELERSFLLSRVHHLSHEVTLEKRLGIAQLCLLLVVLIFMTLTRGASLNTNLHNVSLSNPDISEKNQRGSLWRVRGWTRTKSEPVSPRPPESPEPSPHSSWPRDTKINPTPLPFPSFQTPRVCQSPSPTDSSIRSSVGVHFSSSVRSAFVQNPTVHESLPTPDIVASFASSKSAAGSPHPFSRRNPGPRREVSLSPASAQYALAKTTHLHDVSRRRRVNSYTKASYEGPTPNENLPDVFRSSPPSGSVRARSWQTSRGAAGVEAERVKRVIRPINAKAQMPSSPVSPPGPWVRQIKSAPLSLSTSLFQGGIHNHPPSVQGGDAWEDTSEFGDDPIDGDGQDDNDAFGGQQSSFLLDPERPNQQRSSQHPLQVCEPT</sequence>
<comment type="subcellular location">
    <subcellularLocation>
        <location evidence="1">Endomembrane system</location>
    </subcellularLocation>
</comment>
<evidence type="ECO:0000256" key="1">
    <source>
        <dbReference type="ARBA" id="ARBA00004308"/>
    </source>
</evidence>
<accession>A0A9P6DKP6</accession>
<comment type="caution">
    <text evidence="8">The sequence shown here is derived from an EMBL/GenBank/DDBJ whole genome shotgun (WGS) entry which is preliminary data.</text>
</comment>
<dbReference type="Pfam" id="PF07738">
    <property type="entry name" value="Sad1_UNC"/>
    <property type="match status" value="1"/>
</dbReference>
<dbReference type="PROSITE" id="PS51469">
    <property type="entry name" value="SUN"/>
    <property type="match status" value="1"/>
</dbReference>
<feature type="region of interest" description="Disordered" evidence="5">
    <location>
        <begin position="754"/>
        <end position="776"/>
    </location>
</feature>
<proteinExistence type="predicted"/>
<feature type="compositionally biased region" description="Acidic residues" evidence="5">
    <location>
        <begin position="907"/>
        <end position="928"/>
    </location>
</feature>
<feature type="region of interest" description="Disordered" evidence="5">
    <location>
        <begin position="657"/>
        <end position="698"/>
    </location>
</feature>
<feature type="region of interest" description="Disordered" evidence="5">
    <location>
        <begin position="807"/>
        <end position="844"/>
    </location>
</feature>
<dbReference type="GO" id="GO:0005737">
    <property type="term" value="C:cytoplasm"/>
    <property type="evidence" value="ECO:0007669"/>
    <property type="project" value="TreeGrafter"/>
</dbReference>
<evidence type="ECO:0000256" key="3">
    <source>
        <dbReference type="ARBA" id="ARBA00022989"/>
    </source>
</evidence>
<dbReference type="AlphaFoldDB" id="A0A9P6DKP6"/>
<keyword evidence="4" id="KW-0472">Membrane</keyword>
<organism evidence="8 9">
    <name type="scientific">Hydnum rufescens UP504</name>
    <dbReference type="NCBI Taxonomy" id="1448309"/>
    <lineage>
        <taxon>Eukaryota</taxon>
        <taxon>Fungi</taxon>
        <taxon>Dikarya</taxon>
        <taxon>Basidiomycota</taxon>
        <taxon>Agaricomycotina</taxon>
        <taxon>Agaricomycetes</taxon>
        <taxon>Cantharellales</taxon>
        <taxon>Hydnaceae</taxon>
        <taxon>Hydnum</taxon>
    </lineage>
</organism>
<name>A0A9P6DKP6_9AGAM</name>
<dbReference type="GO" id="GO:0034975">
    <property type="term" value="P:protein folding in endoplasmic reticulum"/>
    <property type="evidence" value="ECO:0007669"/>
    <property type="project" value="TreeGrafter"/>
</dbReference>
<feature type="compositionally biased region" description="Pro residues" evidence="5">
    <location>
        <begin position="670"/>
        <end position="680"/>
    </location>
</feature>
<evidence type="ECO:0000256" key="5">
    <source>
        <dbReference type="SAM" id="MobiDB-lite"/>
    </source>
</evidence>
<dbReference type="PANTHER" id="PTHR12953:SF0">
    <property type="entry name" value="SUN DOMAIN-CONTAINING OSSIFICATION FACTOR"/>
    <property type="match status" value="1"/>
</dbReference>
<keyword evidence="9" id="KW-1185">Reference proteome</keyword>
<feature type="chain" id="PRO_5040119674" description="SUN domain-containing protein" evidence="6">
    <location>
        <begin position="27"/>
        <end position="960"/>
    </location>
</feature>
<evidence type="ECO:0000256" key="2">
    <source>
        <dbReference type="ARBA" id="ARBA00022692"/>
    </source>
</evidence>
<dbReference type="EMBL" id="MU129116">
    <property type="protein sequence ID" value="KAF9506301.1"/>
    <property type="molecule type" value="Genomic_DNA"/>
</dbReference>
<dbReference type="GO" id="GO:0016020">
    <property type="term" value="C:membrane"/>
    <property type="evidence" value="ECO:0007669"/>
    <property type="project" value="InterPro"/>
</dbReference>
<dbReference type="Gene3D" id="2.60.120.260">
    <property type="entry name" value="Galactose-binding domain-like"/>
    <property type="match status" value="1"/>
</dbReference>
<feature type="signal peptide" evidence="6">
    <location>
        <begin position="1"/>
        <end position="26"/>
    </location>
</feature>
<dbReference type="OrthoDB" id="266334at2759"/>